<dbReference type="RefSeq" id="WP_136960971.1">
    <property type="nucleotide sequence ID" value="NZ_CP039690.1"/>
</dbReference>
<organism evidence="1 2">
    <name type="scientific">Phreatobacter stygius</name>
    <dbReference type="NCBI Taxonomy" id="1940610"/>
    <lineage>
        <taxon>Bacteria</taxon>
        <taxon>Pseudomonadati</taxon>
        <taxon>Pseudomonadota</taxon>
        <taxon>Alphaproteobacteria</taxon>
        <taxon>Hyphomicrobiales</taxon>
        <taxon>Phreatobacteraceae</taxon>
        <taxon>Phreatobacter</taxon>
    </lineage>
</organism>
<evidence type="ECO:0000313" key="2">
    <source>
        <dbReference type="Proteomes" id="UP000298781"/>
    </source>
</evidence>
<evidence type="ECO:0000313" key="1">
    <source>
        <dbReference type="EMBL" id="QCI65525.1"/>
    </source>
</evidence>
<sequence>MAYIKTGRFWSVAIGDSLKLANNAKFTPPKLKHIRQTYAGGGMAGQVTSSIGLVEAMTAPIVFSDYDLEAAALAGFGPGAAKPLLLRREFYEPRTGTSSVEVFRMVAQADLEFGTWDRGTTGGEMTVTLHIQSMRWLKGQVEIYHVDPEMGIFSGLGLNQIQSAMSLIGTG</sequence>
<name>A0A4D7B2K3_9HYPH</name>
<dbReference type="InterPro" id="IPR006498">
    <property type="entry name" value="Tail_tube"/>
</dbReference>
<proteinExistence type="predicted"/>
<dbReference type="Pfam" id="PF04985">
    <property type="entry name" value="Phage_tube"/>
    <property type="match status" value="1"/>
</dbReference>
<dbReference type="Proteomes" id="UP000298781">
    <property type="component" value="Chromosome"/>
</dbReference>
<reference evidence="1 2" key="1">
    <citation type="submission" date="2019-04" db="EMBL/GenBank/DDBJ databases">
        <title>Phreatobacter aquaticus sp. nov.</title>
        <authorList>
            <person name="Choi A."/>
        </authorList>
    </citation>
    <scope>NUCLEOTIDE SEQUENCE [LARGE SCALE GENOMIC DNA]</scope>
    <source>
        <strain evidence="1 2">KCTC 52518</strain>
    </source>
</reference>
<dbReference type="EMBL" id="CP039690">
    <property type="protein sequence ID" value="QCI65525.1"/>
    <property type="molecule type" value="Genomic_DNA"/>
</dbReference>
<protein>
    <recommendedName>
        <fullName evidence="3">Phage tail protein</fullName>
    </recommendedName>
</protein>
<keyword evidence="2" id="KW-1185">Reference proteome</keyword>
<accession>A0A4D7B2K3</accession>
<dbReference type="KEGG" id="pstg:E8M01_15715"/>
<dbReference type="AlphaFoldDB" id="A0A4D7B2K3"/>
<gene>
    <name evidence="1" type="ORF">E8M01_15715</name>
</gene>
<evidence type="ECO:0008006" key="3">
    <source>
        <dbReference type="Google" id="ProtNLM"/>
    </source>
</evidence>